<protein>
    <recommendedName>
        <fullName evidence="6">Sec39 domain-containing protein</fullName>
    </recommendedName>
</protein>
<dbReference type="RefSeq" id="XP_007725046.1">
    <property type="nucleotide sequence ID" value="XM_007726856.1"/>
</dbReference>
<evidence type="ECO:0000256" key="1">
    <source>
        <dbReference type="ARBA" id="ARBA00004240"/>
    </source>
</evidence>
<evidence type="ECO:0000256" key="3">
    <source>
        <dbReference type="ARBA" id="ARBA00022824"/>
    </source>
</evidence>
<comment type="subcellular location">
    <subcellularLocation>
        <location evidence="1">Endoplasmic reticulum</location>
    </subcellularLocation>
</comment>
<name>W9XZE5_9EURO</name>
<keyword evidence="2" id="KW-0813">Transport</keyword>
<sequence>MTTPNGLTDAHLILWAVQLVSEGDLKVLQRLVHRRRDVLSHTLIYRLLLSFYPADVSEQSTLIHFLKSIIEVSADSTDDADVDEKIDPTIAQLSKQEAIQQCRSLRLQSIPEHAAIDSDSTLANFIIEWAKDLESVSGATEPSLHFVEQFLDHDADLRLWYETYLVPVVRLQYEFYPDTEDVVGVRQLETLAAAEGIKTLLQYAERQRTSAAIVRDLDAVVAPWVRGAGRAKRRKVGHTQVDVTEEATSWEAVNEWLVSFSFKDFDVAALAFVQWDGPVPNPDPSNEAVVRFAQIGMAIIYGCPKASTEMQSICRQMLDKIARLAGLEPPDFSKSHPEVTLPQPFGTGVDEADLLQNSLSRRANPFTQPNEASIDLLIGLLQTCDILLELGQSVVITDVAKISLFGSELRHKEELRRLLQYVPRMTRKAIDWRSVRRQLLWLQSWGRSRKLTSPALEPAFLSRLSPDYVERQILDTLLRAGQYDIVKEVYMETAFLPLKMPDVEDSIVAAILESYDNASNGNKDRGGMKRAYEILKAFRPLLPDSSSLLDLDYLVRATHSLSFYQLTLQHGIPFKPVAIRVQKDPLTLVEKVLEQDAKAYTKLDDLLEIGRNLIRARLPTHRILPQDTDPMELRVSDAEHRIIYSAVMAALAADDFDTAYAYITTRLSISPAQPVAASLADDTSWRAAYAAGRYRPKSTPKSLKARIDSLTQRMELLSRALMLAPSGDALSGILATWRRNEEEMDGLKAQAMEEERAFDAQADASLPGAYALEDRDADAAETKRAMARRIGPGTSTGPSYEEEAPLGLFDVAKGAAAALRKSAAFPLGPSGLQDLKIREAGSPAKSHPPRETAHPQLGTDGRVRKRDIVTSMVTSGLVSGMGWVLGAQPQDRIDKRMESEF</sequence>
<evidence type="ECO:0000256" key="4">
    <source>
        <dbReference type="ARBA" id="ARBA00022927"/>
    </source>
</evidence>
<dbReference type="HOGENOM" id="CLU_006056_0_0_1"/>
<keyword evidence="4" id="KW-0653">Protein transport</keyword>
<reference evidence="7 8" key="1">
    <citation type="submission" date="2013-03" db="EMBL/GenBank/DDBJ databases">
        <title>The Genome Sequence of Capronia coronata CBS 617.96.</title>
        <authorList>
            <consortium name="The Broad Institute Genomics Platform"/>
            <person name="Cuomo C."/>
            <person name="de Hoog S."/>
            <person name="Gorbushina A."/>
            <person name="Walker B."/>
            <person name="Young S.K."/>
            <person name="Zeng Q."/>
            <person name="Gargeya S."/>
            <person name="Fitzgerald M."/>
            <person name="Haas B."/>
            <person name="Abouelleil A."/>
            <person name="Allen A.W."/>
            <person name="Alvarado L."/>
            <person name="Arachchi H.M."/>
            <person name="Berlin A.M."/>
            <person name="Chapman S.B."/>
            <person name="Gainer-Dewar J."/>
            <person name="Goldberg J."/>
            <person name="Griggs A."/>
            <person name="Gujja S."/>
            <person name="Hansen M."/>
            <person name="Howarth C."/>
            <person name="Imamovic A."/>
            <person name="Ireland A."/>
            <person name="Larimer J."/>
            <person name="McCowan C."/>
            <person name="Murphy C."/>
            <person name="Pearson M."/>
            <person name="Poon T.W."/>
            <person name="Priest M."/>
            <person name="Roberts A."/>
            <person name="Saif S."/>
            <person name="Shea T."/>
            <person name="Sisk P."/>
            <person name="Sykes S."/>
            <person name="Wortman J."/>
            <person name="Nusbaum C."/>
            <person name="Birren B."/>
        </authorList>
    </citation>
    <scope>NUCLEOTIDE SEQUENCE [LARGE SCALE GENOMIC DNA]</scope>
    <source>
        <strain evidence="7 8">CBS 617.96</strain>
    </source>
</reference>
<dbReference type="Pfam" id="PF08314">
    <property type="entry name" value="Sec39"/>
    <property type="match status" value="1"/>
</dbReference>
<keyword evidence="8" id="KW-1185">Reference proteome</keyword>
<feature type="domain" description="Sec39" evidence="6">
    <location>
        <begin position="13"/>
        <end position="757"/>
    </location>
</feature>
<dbReference type="InterPro" id="IPR013244">
    <property type="entry name" value="Sec39_domain"/>
</dbReference>
<organism evidence="7 8">
    <name type="scientific">Capronia coronata CBS 617.96</name>
    <dbReference type="NCBI Taxonomy" id="1182541"/>
    <lineage>
        <taxon>Eukaryota</taxon>
        <taxon>Fungi</taxon>
        <taxon>Dikarya</taxon>
        <taxon>Ascomycota</taxon>
        <taxon>Pezizomycotina</taxon>
        <taxon>Eurotiomycetes</taxon>
        <taxon>Chaetothyriomycetidae</taxon>
        <taxon>Chaetothyriales</taxon>
        <taxon>Herpotrichiellaceae</taxon>
        <taxon>Capronia</taxon>
    </lineage>
</organism>
<dbReference type="EMBL" id="AMWN01000005">
    <property type="protein sequence ID" value="EXJ85608.1"/>
    <property type="molecule type" value="Genomic_DNA"/>
</dbReference>
<dbReference type="GO" id="GO:0006890">
    <property type="term" value="P:retrograde vesicle-mediated transport, Golgi to endoplasmic reticulum"/>
    <property type="evidence" value="ECO:0007669"/>
    <property type="project" value="InterPro"/>
</dbReference>
<dbReference type="GeneID" id="19160845"/>
<evidence type="ECO:0000256" key="5">
    <source>
        <dbReference type="SAM" id="MobiDB-lite"/>
    </source>
</evidence>
<gene>
    <name evidence="7" type="ORF">A1O1_05974</name>
</gene>
<dbReference type="OrthoDB" id="342024at2759"/>
<comment type="caution">
    <text evidence="7">The sequence shown here is derived from an EMBL/GenBank/DDBJ whole genome shotgun (WGS) entry which is preliminary data.</text>
</comment>
<dbReference type="PANTHER" id="PTHR40787">
    <property type="entry name" value="SECRETED PROTEIN"/>
    <property type="match status" value="1"/>
</dbReference>
<feature type="region of interest" description="Disordered" evidence="5">
    <location>
        <begin position="841"/>
        <end position="860"/>
    </location>
</feature>
<dbReference type="eggNOG" id="ENOG502R87S">
    <property type="taxonomic scope" value="Eukaryota"/>
</dbReference>
<dbReference type="PANTHER" id="PTHR40787:SF3">
    <property type="entry name" value="PROTEIN TRANSPORT PROTEIN SEC39"/>
    <property type="match status" value="1"/>
</dbReference>
<evidence type="ECO:0000313" key="8">
    <source>
        <dbReference type="Proteomes" id="UP000019484"/>
    </source>
</evidence>
<keyword evidence="3" id="KW-0256">Endoplasmic reticulum</keyword>
<dbReference type="GO" id="GO:0005783">
    <property type="term" value="C:endoplasmic reticulum"/>
    <property type="evidence" value="ECO:0007669"/>
    <property type="project" value="UniProtKB-SubCell"/>
</dbReference>
<dbReference type="Proteomes" id="UP000019484">
    <property type="component" value="Unassembled WGS sequence"/>
</dbReference>
<evidence type="ECO:0000313" key="7">
    <source>
        <dbReference type="EMBL" id="EXJ85608.1"/>
    </source>
</evidence>
<evidence type="ECO:0000256" key="2">
    <source>
        <dbReference type="ARBA" id="ARBA00022448"/>
    </source>
</evidence>
<dbReference type="GO" id="GO:0015031">
    <property type="term" value="P:protein transport"/>
    <property type="evidence" value="ECO:0007669"/>
    <property type="project" value="UniProtKB-KW"/>
</dbReference>
<accession>W9XZE5</accession>
<proteinExistence type="predicted"/>
<evidence type="ECO:0000259" key="6">
    <source>
        <dbReference type="Pfam" id="PF08314"/>
    </source>
</evidence>
<dbReference type="AlphaFoldDB" id="W9XZE5"/>